<reference evidence="2" key="1">
    <citation type="submission" date="2022-11" db="UniProtKB">
        <authorList>
            <consortium name="WormBaseParasite"/>
        </authorList>
    </citation>
    <scope>IDENTIFICATION</scope>
</reference>
<evidence type="ECO:0000313" key="2">
    <source>
        <dbReference type="WBParaSite" id="PDA_v2.g21168.t1"/>
    </source>
</evidence>
<protein>
    <submittedName>
        <fullName evidence="2">Uncharacterized protein</fullName>
    </submittedName>
</protein>
<dbReference type="Proteomes" id="UP000887578">
    <property type="component" value="Unplaced"/>
</dbReference>
<dbReference type="AlphaFoldDB" id="A0A914PRD8"/>
<name>A0A914PRD8_9BILA</name>
<proteinExistence type="predicted"/>
<evidence type="ECO:0000313" key="1">
    <source>
        <dbReference type="Proteomes" id="UP000887578"/>
    </source>
</evidence>
<sequence length="86" mass="10065">MFRAIVNFRIGALIQSNVIGRNYASKPSNSKPSKEVFQYRYCPDKPWILFLREKMENAKDFLSETKRKSFSKLWKGADKEVSNICL</sequence>
<accession>A0A914PRD8</accession>
<organism evidence="1 2">
    <name type="scientific">Panagrolaimus davidi</name>
    <dbReference type="NCBI Taxonomy" id="227884"/>
    <lineage>
        <taxon>Eukaryota</taxon>
        <taxon>Metazoa</taxon>
        <taxon>Ecdysozoa</taxon>
        <taxon>Nematoda</taxon>
        <taxon>Chromadorea</taxon>
        <taxon>Rhabditida</taxon>
        <taxon>Tylenchina</taxon>
        <taxon>Panagrolaimomorpha</taxon>
        <taxon>Panagrolaimoidea</taxon>
        <taxon>Panagrolaimidae</taxon>
        <taxon>Panagrolaimus</taxon>
    </lineage>
</organism>
<dbReference type="WBParaSite" id="PDA_v2.g21168.t1">
    <property type="protein sequence ID" value="PDA_v2.g21168.t1"/>
    <property type="gene ID" value="PDA_v2.g21168"/>
</dbReference>
<keyword evidence="1" id="KW-1185">Reference proteome</keyword>